<evidence type="ECO:0000256" key="1">
    <source>
        <dbReference type="SAM" id="MobiDB-lite"/>
    </source>
</evidence>
<feature type="compositionally biased region" description="Polar residues" evidence="1">
    <location>
        <begin position="1"/>
        <end position="13"/>
    </location>
</feature>
<dbReference type="EMBL" id="BMWX01000002">
    <property type="protein sequence ID" value="GGZ21332.1"/>
    <property type="molecule type" value="Genomic_DNA"/>
</dbReference>
<comment type="caution">
    <text evidence="2">The sequence shown here is derived from an EMBL/GenBank/DDBJ whole genome shotgun (WGS) entry which is preliminary data.</text>
</comment>
<sequence length="120" mass="14028">MAVTVLSVNAQQRGNRENMTPEKMAERMTEKMTEDLKLDEAQKQEVYDLNLESANKRTEMMAKEQTDKKAARENMKADQEAHEAKLKEILTNDQFVKWEEIQKEQREKMKDRRGGGGRPQ</sequence>
<feature type="compositionally biased region" description="Basic and acidic residues" evidence="1">
    <location>
        <begin position="14"/>
        <end position="24"/>
    </location>
</feature>
<organism evidence="2 3">
    <name type="scientific">Echinicola pacifica</name>
    <dbReference type="NCBI Taxonomy" id="346377"/>
    <lineage>
        <taxon>Bacteria</taxon>
        <taxon>Pseudomonadati</taxon>
        <taxon>Bacteroidota</taxon>
        <taxon>Cytophagia</taxon>
        <taxon>Cytophagales</taxon>
        <taxon>Cyclobacteriaceae</taxon>
        <taxon>Echinicola</taxon>
    </lineage>
</organism>
<feature type="region of interest" description="Disordered" evidence="1">
    <location>
        <begin position="59"/>
        <end position="82"/>
    </location>
</feature>
<dbReference type="Proteomes" id="UP000619457">
    <property type="component" value="Unassembled WGS sequence"/>
</dbReference>
<dbReference type="AlphaFoldDB" id="A0A918UMX0"/>
<evidence type="ECO:0000313" key="2">
    <source>
        <dbReference type="EMBL" id="GGZ21332.1"/>
    </source>
</evidence>
<reference evidence="2" key="2">
    <citation type="submission" date="2020-09" db="EMBL/GenBank/DDBJ databases">
        <authorList>
            <person name="Sun Q."/>
            <person name="Kim S."/>
        </authorList>
    </citation>
    <scope>NUCLEOTIDE SEQUENCE</scope>
    <source>
        <strain evidence="2">KCTC 12368</strain>
    </source>
</reference>
<gene>
    <name evidence="2" type="ORF">GCM10007049_12490</name>
</gene>
<name>A0A918UMX0_9BACT</name>
<reference evidence="2" key="1">
    <citation type="journal article" date="2014" name="Int. J. Syst. Evol. Microbiol.">
        <title>Complete genome sequence of Corynebacterium casei LMG S-19264T (=DSM 44701T), isolated from a smear-ripened cheese.</title>
        <authorList>
            <consortium name="US DOE Joint Genome Institute (JGI-PGF)"/>
            <person name="Walter F."/>
            <person name="Albersmeier A."/>
            <person name="Kalinowski J."/>
            <person name="Ruckert C."/>
        </authorList>
    </citation>
    <scope>NUCLEOTIDE SEQUENCE</scope>
    <source>
        <strain evidence="2">KCTC 12368</strain>
    </source>
</reference>
<accession>A0A918UMX0</accession>
<keyword evidence="3" id="KW-1185">Reference proteome</keyword>
<proteinExistence type="predicted"/>
<feature type="region of interest" description="Disordered" evidence="1">
    <location>
        <begin position="1"/>
        <end position="24"/>
    </location>
</feature>
<feature type="region of interest" description="Disordered" evidence="1">
    <location>
        <begin position="101"/>
        <end position="120"/>
    </location>
</feature>
<evidence type="ECO:0000313" key="3">
    <source>
        <dbReference type="Proteomes" id="UP000619457"/>
    </source>
</evidence>
<protein>
    <submittedName>
        <fullName evidence="2">DUF4890 domain-containing protein</fullName>
    </submittedName>
</protein>
<feature type="compositionally biased region" description="Basic and acidic residues" evidence="1">
    <location>
        <begin position="101"/>
        <end position="114"/>
    </location>
</feature>